<proteinExistence type="inferred from homology"/>
<dbReference type="Pfam" id="PF13676">
    <property type="entry name" value="TIR_2"/>
    <property type="match status" value="1"/>
</dbReference>
<dbReference type="SUPFAM" id="SSF48726">
    <property type="entry name" value="Immunoglobulin"/>
    <property type="match status" value="2"/>
</dbReference>
<organism evidence="13 14">
    <name type="scientific">Amphimedon queenslandica</name>
    <name type="common">Sponge</name>
    <dbReference type="NCBI Taxonomy" id="400682"/>
    <lineage>
        <taxon>Eukaryota</taxon>
        <taxon>Metazoa</taxon>
        <taxon>Porifera</taxon>
        <taxon>Demospongiae</taxon>
        <taxon>Heteroscleromorpha</taxon>
        <taxon>Haplosclerida</taxon>
        <taxon>Niphatidae</taxon>
        <taxon>Amphimedon</taxon>
    </lineage>
</organism>
<accession>A0AAN0I9S1</accession>
<dbReference type="Gene3D" id="3.40.50.10140">
    <property type="entry name" value="Toll/interleukin-1 receptor homology (TIR) domain"/>
    <property type="match status" value="1"/>
</dbReference>
<evidence type="ECO:0000313" key="14">
    <source>
        <dbReference type="Proteomes" id="UP000007879"/>
    </source>
</evidence>
<reference evidence="13" key="2">
    <citation type="submission" date="2024-06" db="UniProtKB">
        <authorList>
            <consortium name="EnsemblMetazoa"/>
        </authorList>
    </citation>
    <scope>IDENTIFICATION</scope>
</reference>
<evidence type="ECO:0000256" key="4">
    <source>
        <dbReference type="ARBA" id="ARBA00022729"/>
    </source>
</evidence>
<name>A0AAN0I9S1_AMPQE</name>
<dbReference type="SMART" id="SM00409">
    <property type="entry name" value="IG"/>
    <property type="match status" value="3"/>
</dbReference>
<dbReference type="AlphaFoldDB" id="A0AAN0I9S1"/>
<evidence type="ECO:0000256" key="6">
    <source>
        <dbReference type="ARBA" id="ARBA00022989"/>
    </source>
</evidence>
<keyword evidence="3 9" id="KW-0812">Transmembrane</keyword>
<dbReference type="GeneID" id="100635134"/>
<dbReference type="GO" id="GO:0038023">
    <property type="term" value="F:signaling receptor activity"/>
    <property type="evidence" value="ECO:0007669"/>
    <property type="project" value="TreeGrafter"/>
</dbReference>
<dbReference type="KEGG" id="aqu:100635134"/>
<dbReference type="SMART" id="SM00255">
    <property type="entry name" value="TIR"/>
    <property type="match status" value="1"/>
</dbReference>
<dbReference type="InterPro" id="IPR007110">
    <property type="entry name" value="Ig-like_dom"/>
</dbReference>
<comment type="similarity">
    <text evidence="2">Belongs to the interleukin-1 receptor family.</text>
</comment>
<feature type="domain" description="Ig-like" evidence="12">
    <location>
        <begin position="108"/>
        <end position="190"/>
    </location>
</feature>
<dbReference type="PANTHER" id="PTHR24365">
    <property type="entry name" value="TOLL-LIKE RECEPTOR"/>
    <property type="match status" value="1"/>
</dbReference>
<dbReference type="InterPro" id="IPR003599">
    <property type="entry name" value="Ig_sub"/>
</dbReference>
<keyword evidence="5" id="KW-0378">Hydrolase</keyword>
<evidence type="ECO:0008006" key="15">
    <source>
        <dbReference type="Google" id="ProtNLM"/>
    </source>
</evidence>
<feature type="transmembrane region" description="Helical" evidence="9">
    <location>
        <begin position="431"/>
        <end position="456"/>
    </location>
</feature>
<evidence type="ECO:0000313" key="13">
    <source>
        <dbReference type="EnsemblMetazoa" id="XP_003383414.2"/>
    </source>
</evidence>
<evidence type="ECO:0000256" key="8">
    <source>
        <dbReference type="ARBA" id="ARBA00023136"/>
    </source>
</evidence>
<keyword evidence="14" id="KW-1185">Reference proteome</keyword>
<evidence type="ECO:0000256" key="5">
    <source>
        <dbReference type="ARBA" id="ARBA00022801"/>
    </source>
</evidence>
<sequence length="617" mass="70212">MFLLFALFCYQLLAKTNSQSYCTQSGVDQTFICSREINQSLTIPCGSSGDPTRNFTYTIIRPFEGSIETIQTVSFLTLNLQTRDQMASISCTIDGRIEANYKINVTIPPYSIKFGSSPDVYVSGPIRLSCPIEGNPRPHFVWHRYNDIDRSKELSLPTELEFDVNSLNKTWTIQNWQEYMNGFYTCCAENYLGQHCYINGATFRLFAKICDGSTDTDGYIKTASNELTYPIKSTISITCIAFNAVHNQPPNWFFKSFYETRPTRIPTLKPGPSYSIRYRYDDRKCLWNSTLIISNFSVSLAGSYYCSYGLNKVHSLDIDLQACHKLSSENISLTVSPTQRAVGENGSLLVLSCMVNSTPHDAPPVWCKLNDNEDCEIINSTSNGRKNCSWISTVEILVSDWTIGQYQCSHLDVVRQVEVTATKRKSPSSSLAIGAVSLIAAIIIIVIIMTAVTALLRCYKATRYARTKEPPYEGFQWDAFLSYHTEAEEFVIRHIKQVLEERGYKIFWHHSDFIGGKTITDNINDAVNESRKVIFVFTRNFVNSEYCMMELHSTLDRLQRTRTRCMIPIALEDETTVPIELKSTVTYWPVLTEEEMNTEKLICLIGSSIRNKLQEKK</sequence>
<feature type="domain" description="TIR" evidence="11">
    <location>
        <begin position="475"/>
        <end position="613"/>
    </location>
</feature>
<evidence type="ECO:0000259" key="11">
    <source>
        <dbReference type="PROSITE" id="PS50104"/>
    </source>
</evidence>
<dbReference type="PROSITE" id="PS50835">
    <property type="entry name" value="IG_LIKE"/>
    <property type="match status" value="1"/>
</dbReference>
<protein>
    <recommendedName>
        <fullName evidence="15">TIR domain-containing protein</fullName>
    </recommendedName>
</protein>
<dbReference type="GO" id="GO:0007165">
    <property type="term" value="P:signal transduction"/>
    <property type="evidence" value="ECO:0007669"/>
    <property type="project" value="InterPro"/>
</dbReference>
<keyword evidence="4 10" id="KW-0732">Signal</keyword>
<dbReference type="EnsemblMetazoa" id="XM_003383366.2">
    <property type="protein sequence ID" value="XP_003383414.2"/>
    <property type="gene ID" value="LOC100635134"/>
</dbReference>
<evidence type="ECO:0000256" key="10">
    <source>
        <dbReference type="SAM" id="SignalP"/>
    </source>
</evidence>
<dbReference type="GO" id="GO:0005886">
    <property type="term" value="C:plasma membrane"/>
    <property type="evidence" value="ECO:0007669"/>
    <property type="project" value="TreeGrafter"/>
</dbReference>
<dbReference type="InterPro" id="IPR036179">
    <property type="entry name" value="Ig-like_dom_sf"/>
</dbReference>
<evidence type="ECO:0000256" key="3">
    <source>
        <dbReference type="ARBA" id="ARBA00022692"/>
    </source>
</evidence>
<dbReference type="PANTHER" id="PTHR24365:SF541">
    <property type="entry name" value="PROTEIN TOLL-RELATED"/>
    <property type="match status" value="1"/>
</dbReference>
<dbReference type="GO" id="GO:0016787">
    <property type="term" value="F:hydrolase activity"/>
    <property type="evidence" value="ECO:0007669"/>
    <property type="project" value="UniProtKB-KW"/>
</dbReference>
<keyword evidence="7" id="KW-0520">NAD</keyword>
<keyword evidence="8 9" id="KW-0472">Membrane</keyword>
<dbReference type="InterPro" id="IPR000157">
    <property type="entry name" value="TIR_dom"/>
</dbReference>
<dbReference type="PROSITE" id="PS50104">
    <property type="entry name" value="TIR"/>
    <property type="match status" value="1"/>
</dbReference>
<keyword evidence="6 9" id="KW-1133">Transmembrane helix</keyword>
<feature type="signal peptide" evidence="10">
    <location>
        <begin position="1"/>
        <end position="18"/>
    </location>
</feature>
<dbReference type="InterPro" id="IPR035897">
    <property type="entry name" value="Toll_tir_struct_dom_sf"/>
</dbReference>
<evidence type="ECO:0000256" key="9">
    <source>
        <dbReference type="SAM" id="Phobius"/>
    </source>
</evidence>
<dbReference type="Pfam" id="PF13927">
    <property type="entry name" value="Ig_3"/>
    <property type="match status" value="1"/>
</dbReference>
<evidence type="ECO:0000256" key="2">
    <source>
        <dbReference type="ARBA" id="ARBA00009752"/>
    </source>
</evidence>
<dbReference type="SUPFAM" id="SSF52200">
    <property type="entry name" value="Toll/Interleukin receptor TIR domain"/>
    <property type="match status" value="1"/>
</dbReference>
<dbReference type="Gene3D" id="2.60.40.10">
    <property type="entry name" value="Immunoglobulins"/>
    <property type="match status" value="1"/>
</dbReference>
<reference evidence="14" key="1">
    <citation type="journal article" date="2010" name="Nature">
        <title>The Amphimedon queenslandica genome and the evolution of animal complexity.</title>
        <authorList>
            <person name="Srivastava M."/>
            <person name="Simakov O."/>
            <person name="Chapman J."/>
            <person name="Fahey B."/>
            <person name="Gauthier M.E."/>
            <person name="Mitros T."/>
            <person name="Richards G.S."/>
            <person name="Conaco C."/>
            <person name="Dacre M."/>
            <person name="Hellsten U."/>
            <person name="Larroux C."/>
            <person name="Putnam N.H."/>
            <person name="Stanke M."/>
            <person name="Adamska M."/>
            <person name="Darling A."/>
            <person name="Degnan S.M."/>
            <person name="Oakley T.H."/>
            <person name="Plachetzki D.C."/>
            <person name="Zhai Y."/>
            <person name="Adamski M."/>
            <person name="Calcino A."/>
            <person name="Cummins S.F."/>
            <person name="Goodstein D.M."/>
            <person name="Harris C."/>
            <person name="Jackson D.J."/>
            <person name="Leys S.P."/>
            <person name="Shu S."/>
            <person name="Woodcroft B.J."/>
            <person name="Vervoort M."/>
            <person name="Kosik K.S."/>
            <person name="Manning G."/>
            <person name="Degnan B.M."/>
            <person name="Rokhsar D.S."/>
        </authorList>
    </citation>
    <scope>NUCLEOTIDE SEQUENCE [LARGE SCALE GENOMIC DNA]</scope>
</reference>
<dbReference type="InterPro" id="IPR013783">
    <property type="entry name" value="Ig-like_fold"/>
</dbReference>
<feature type="chain" id="PRO_5042817075" description="TIR domain-containing protein" evidence="10">
    <location>
        <begin position="19"/>
        <end position="617"/>
    </location>
</feature>
<dbReference type="Proteomes" id="UP000007879">
    <property type="component" value="Unassembled WGS sequence"/>
</dbReference>
<dbReference type="RefSeq" id="XP_003383414.2">
    <property type="nucleotide sequence ID" value="XM_003383366.2"/>
</dbReference>
<comment type="subcellular location">
    <subcellularLocation>
        <location evidence="1">Membrane</location>
    </subcellularLocation>
</comment>
<evidence type="ECO:0000259" key="12">
    <source>
        <dbReference type="PROSITE" id="PS50835"/>
    </source>
</evidence>
<evidence type="ECO:0000256" key="1">
    <source>
        <dbReference type="ARBA" id="ARBA00004370"/>
    </source>
</evidence>
<evidence type="ECO:0000256" key="7">
    <source>
        <dbReference type="ARBA" id="ARBA00023027"/>
    </source>
</evidence>